<dbReference type="EC" id="5.4.99.5" evidence="1 2"/>
<dbReference type="NCBIfam" id="TIGR01796">
    <property type="entry name" value="CM_mono_aroH"/>
    <property type="match status" value="1"/>
</dbReference>
<gene>
    <name evidence="3" type="primary">aroH</name>
    <name evidence="3" type="ORF">QQ91_005485</name>
</gene>
<protein>
    <recommendedName>
        <fullName evidence="1 2">chorismate mutase</fullName>
        <ecNumber evidence="1 2">5.4.99.5</ecNumber>
    </recommendedName>
</protein>
<reference evidence="3" key="3">
    <citation type="submission" date="2020-02" db="EMBL/GenBank/DDBJ databases">
        <authorList>
            <person name="Sarangi A.N."/>
            <person name="Ghosh S."/>
            <person name="Mukherjee M."/>
            <person name="Tripathy S."/>
        </authorList>
    </citation>
    <scope>NUCLEOTIDE SEQUENCE</scope>
    <source>
        <strain evidence="3">BDU141951</strain>
    </source>
</reference>
<sequence length="139" mass="15559">MLEEINVGWRIQGIRGAITVSQNSAEAIADATHELLDAIESQNRLSPEYLISVTFSVTQDLDALFPAAAARQRPGWDVVPLLDVQHMHVVGSLPRCIRVLMHTQVPVLHEQVSHVYLREARNLRPDLDDRAVSVPSRHD</sequence>
<dbReference type="InterPro" id="IPR008243">
    <property type="entry name" value="Chorismate_mutase_AroH"/>
</dbReference>
<dbReference type="GO" id="GO:0046417">
    <property type="term" value="P:chorismate metabolic process"/>
    <property type="evidence" value="ECO:0007669"/>
    <property type="project" value="TreeGrafter"/>
</dbReference>
<keyword evidence="2" id="KW-0057">Aromatic amino acid biosynthesis</keyword>
<reference evidence="3" key="2">
    <citation type="journal article" date="2015" name="Genome Announc.">
        <title>Draft Genome Sequence of Filamentous Marine Cyanobacterium Lyngbya confervoides Strain BDU141951.</title>
        <authorList>
            <person name="Chandrababunaidu M.M."/>
            <person name="Sen D."/>
            <person name="Tripathy S."/>
        </authorList>
    </citation>
    <scope>NUCLEOTIDE SEQUENCE</scope>
    <source>
        <strain evidence="3">BDU141951</strain>
    </source>
</reference>
<name>A0A0C1Y146_9CYAN</name>
<comment type="caution">
    <text evidence="3">The sequence shown here is derived from an EMBL/GenBank/DDBJ whole genome shotgun (WGS) entry which is preliminary data.</text>
</comment>
<dbReference type="SUPFAM" id="SSF55298">
    <property type="entry name" value="YjgF-like"/>
    <property type="match status" value="1"/>
</dbReference>
<evidence type="ECO:0000256" key="1">
    <source>
        <dbReference type="NCBIfam" id="TIGR01796"/>
    </source>
</evidence>
<comment type="catalytic activity">
    <reaction evidence="2">
        <text>chorismate = prephenate</text>
        <dbReference type="Rhea" id="RHEA:13897"/>
        <dbReference type="ChEBI" id="CHEBI:29748"/>
        <dbReference type="ChEBI" id="CHEBI:29934"/>
        <dbReference type="EC" id="5.4.99.5"/>
    </reaction>
</comment>
<evidence type="ECO:0000256" key="2">
    <source>
        <dbReference type="PROSITE-ProRule" id="PRU00514"/>
    </source>
</evidence>
<dbReference type="PIRSF" id="PIRSF005965">
    <property type="entry name" value="Chor_mut_AroH"/>
    <property type="match status" value="1"/>
</dbReference>
<dbReference type="GO" id="GO:0009073">
    <property type="term" value="P:aromatic amino acid family biosynthetic process"/>
    <property type="evidence" value="ECO:0007669"/>
    <property type="project" value="UniProtKB-UniRule"/>
</dbReference>
<dbReference type="CDD" id="cd02185">
    <property type="entry name" value="AroH"/>
    <property type="match status" value="1"/>
</dbReference>
<dbReference type="PANTHER" id="PTHR21164:SF0">
    <property type="entry name" value="CHORISMATE MUTASE AROH"/>
    <property type="match status" value="1"/>
</dbReference>
<evidence type="ECO:0000313" key="3">
    <source>
        <dbReference type="EMBL" id="NEV66560.1"/>
    </source>
</evidence>
<dbReference type="Pfam" id="PF07736">
    <property type="entry name" value="CM_1"/>
    <property type="match status" value="1"/>
</dbReference>
<dbReference type="UniPathway" id="UPA00120">
    <property type="reaction ID" value="UER00203"/>
</dbReference>
<organism evidence="3">
    <name type="scientific">Lyngbya confervoides BDU141951</name>
    <dbReference type="NCBI Taxonomy" id="1574623"/>
    <lineage>
        <taxon>Bacteria</taxon>
        <taxon>Bacillati</taxon>
        <taxon>Cyanobacteriota</taxon>
        <taxon>Cyanophyceae</taxon>
        <taxon>Oscillatoriophycideae</taxon>
        <taxon>Oscillatoriales</taxon>
        <taxon>Microcoleaceae</taxon>
        <taxon>Lyngbya</taxon>
    </lineage>
</organism>
<keyword evidence="2 3" id="KW-0413">Isomerase</keyword>
<reference evidence="3" key="1">
    <citation type="submission" date="2014-11" db="EMBL/GenBank/DDBJ databases">
        <authorList>
            <person name="Malar M.C."/>
            <person name="Sen D."/>
            <person name="Tripathy S."/>
        </authorList>
    </citation>
    <scope>NUCLEOTIDE SEQUENCE</scope>
    <source>
        <strain evidence="3">BDU141951</strain>
    </source>
</reference>
<dbReference type="Gene3D" id="3.30.1330.40">
    <property type="entry name" value="RutC-like"/>
    <property type="match status" value="1"/>
</dbReference>
<keyword evidence="2" id="KW-0028">Amino-acid biosynthesis</keyword>
<dbReference type="GO" id="GO:0008652">
    <property type="term" value="P:amino acid biosynthetic process"/>
    <property type="evidence" value="ECO:0007669"/>
    <property type="project" value="UniProtKB-UniRule"/>
</dbReference>
<dbReference type="AlphaFoldDB" id="A0A0C1Y146"/>
<dbReference type="InterPro" id="IPR035959">
    <property type="entry name" value="RutC-like_sf"/>
</dbReference>
<dbReference type="EMBL" id="JTHE02000003">
    <property type="protein sequence ID" value="NEV66560.1"/>
    <property type="molecule type" value="Genomic_DNA"/>
</dbReference>
<proteinExistence type="predicted"/>
<dbReference type="PROSITE" id="PS51167">
    <property type="entry name" value="CHORISMATE_MUT_1"/>
    <property type="match status" value="1"/>
</dbReference>
<dbReference type="PANTHER" id="PTHR21164">
    <property type="entry name" value="CHORISMATE MUTASE"/>
    <property type="match status" value="1"/>
</dbReference>
<accession>A0A0C1Y146</accession>
<dbReference type="GO" id="GO:0004106">
    <property type="term" value="F:chorismate mutase activity"/>
    <property type="evidence" value="ECO:0007669"/>
    <property type="project" value="UniProtKB-UniRule"/>
</dbReference>